<feature type="site" description="Transition state stabilizer" evidence="9">
    <location>
        <position position="133"/>
    </location>
</feature>
<keyword evidence="6 9" id="KW-0479">Metal-binding</keyword>
<feature type="domain" description="2-C-methyl-D-erythritol 2,4-cyclodiphosphate synthase" evidence="11">
    <location>
        <begin position="1"/>
        <end position="154"/>
    </location>
</feature>
<name>A0A4D6Y5G9_9GAMM</name>
<dbReference type="InterPro" id="IPR036571">
    <property type="entry name" value="MECDP_synthase_sf"/>
</dbReference>
<gene>
    <name evidence="9" type="primary">ispF</name>
    <name evidence="12" type="ORF">D9V75_02020</name>
</gene>
<comment type="pathway">
    <text evidence="2 9">Isoprenoid biosynthesis; isopentenyl diphosphate biosynthesis via DXP pathway; isopentenyl diphosphate from 1-deoxy-D-xylulose 5-phosphate: step 4/6.</text>
</comment>
<dbReference type="OrthoDB" id="9804336at2"/>
<dbReference type="UniPathway" id="UPA00056">
    <property type="reaction ID" value="UER00095"/>
</dbReference>
<evidence type="ECO:0000256" key="2">
    <source>
        <dbReference type="ARBA" id="ARBA00004709"/>
    </source>
</evidence>
<organism evidence="12 13">
    <name type="scientific">Buchnera aphidicola</name>
    <name type="common">Muscaphis stroyani</name>
    <dbReference type="NCBI Taxonomy" id="1241869"/>
    <lineage>
        <taxon>Bacteria</taxon>
        <taxon>Pseudomonadati</taxon>
        <taxon>Pseudomonadota</taxon>
        <taxon>Gammaproteobacteria</taxon>
        <taxon>Enterobacterales</taxon>
        <taxon>Erwiniaceae</taxon>
        <taxon>Buchnera</taxon>
    </lineage>
</organism>
<comment type="caution">
    <text evidence="9">Lacks conserved residue(s) required for the propagation of feature annotation.</text>
</comment>
<feature type="site" description="Transition state stabilizer" evidence="9">
    <location>
        <position position="34"/>
    </location>
</feature>
<evidence type="ECO:0000256" key="4">
    <source>
        <dbReference type="ARBA" id="ARBA00011233"/>
    </source>
</evidence>
<dbReference type="GO" id="GO:0019288">
    <property type="term" value="P:isopentenyl diphosphate biosynthetic process, methylerythritol 4-phosphate pathway"/>
    <property type="evidence" value="ECO:0007669"/>
    <property type="project" value="UniProtKB-UniRule"/>
</dbReference>
<evidence type="ECO:0000256" key="8">
    <source>
        <dbReference type="ARBA" id="ARBA00023239"/>
    </source>
</evidence>
<proteinExistence type="inferred from homology"/>
<comment type="subunit">
    <text evidence="4 9">Homotrimer.</text>
</comment>
<evidence type="ECO:0000256" key="9">
    <source>
        <dbReference type="HAMAP-Rule" id="MF_00107"/>
    </source>
</evidence>
<evidence type="ECO:0000256" key="5">
    <source>
        <dbReference type="ARBA" id="ARBA00012579"/>
    </source>
</evidence>
<dbReference type="EC" id="4.6.1.12" evidence="5 9"/>
<accession>A0A4D6Y5G9</accession>
<comment type="similarity">
    <text evidence="3 9 10">Belongs to the IspF family.</text>
</comment>
<evidence type="ECO:0000256" key="6">
    <source>
        <dbReference type="ARBA" id="ARBA00022723"/>
    </source>
</evidence>
<dbReference type="Proteomes" id="UP000298673">
    <property type="component" value="Chromosome"/>
</dbReference>
<feature type="binding site" evidence="9">
    <location>
        <begin position="8"/>
        <end position="10"/>
    </location>
    <ligand>
        <name>4-CDP-2-C-methyl-D-erythritol 2-phosphate</name>
        <dbReference type="ChEBI" id="CHEBI:57919"/>
    </ligand>
</feature>
<dbReference type="EMBL" id="CP034861">
    <property type="protein sequence ID" value="QCI24652.1"/>
    <property type="molecule type" value="Genomic_DNA"/>
</dbReference>
<feature type="binding site" evidence="9">
    <location>
        <position position="8"/>
    </location>
    <ligand>
        <name>a divalent metal cation</name>
        <dbReference type="ChEBI" id="CHEBI:60240"/>
    </ligand>
</feature>
<dbReference type="SUPFAM" id="SSF69765">
    <property type="entry name" value="IpsF-like"/>
    <property type="match status" value="1"/>
</dbReference>
<dbReference type="InterPro" id="IPR003526">
    <property type="entry name" value="MECDP_synthase"/>
</dbReference>
<dbReference type="RefSeq" id="WP_158344069.1">
    <property type="nucleotide sequence ID" value="NZ_CP034861.1"/>
</dbReference>
<comment type="function">
    <text evidence="9">Involved in the biosynthesis of isopentenyl diphosphate (IPP) and dimethylallyl diphosphate (DMAPP), two major building blocks of isoprenoid compounds. Catalyzes the conversion of 4-diphosphocytidyl-2-C-methyl-D-erythritol 2-phosphate (CDP-ME2P) to 2-C-methyl-D-erythritol 2,4-cyclodiphosphate (ME-CPP) with a corresponding release of cytidine 5-monophosphate (CMP).</text>
</comment>
<reference evidence="12 13" key="1">
    <citation type="submission" date="2018-12" db="EMBL/GenBank/DDBJ databases">
        <authorList>
            <person name="Chong R.A."/>
        </authorList>
    </citation>
    <scope>NUCLEOTIDE SEQUENCE [LARGE SCALE GENOMIC DNA]</scope>
    <source>
        <strain evidence="12 13">Mst</strain>
    </source>
</reference>
<dbReference type="InterPro" id="IPR020555">
    <property type="entry name" value="MECDP_synthase_CS"/>
</dbReference>
<dbReference type="HAMAP" id="MF_00107">
    <property type="entry name" value="IspF"/>
    <property type="match status" value="1"/>
</dbReference>
<evidence type="ECO:0000256" key="3">
    <source>
        <dbReference type="ARBA" id="ARBA00008480"/>
    </source>
</evidence>
<evidence type="ECO:0000313" key="12">
    <source>
        <dbReference type="EMBL" id="QCI24652.1"/>
    </source>
</evidence>
<dbReference type="Gene3D" id="3.30.1330.50">
    <property type="entry name" value="2-C-methyl-D-erythritol 2,4-cyclodiphosphate synthase"/>
    <property type="match status" value="1"/>
</dbReference>
<feature type="binding site" evidence="9">
    <location>
        <begin position="34"/>
        <end position="35"/>
    </location>
    <ligand>
        <name>4-CDP-2-C-methyl-D-erythritol 2-phosphate</name>
        <dbReference type="ChEBI" id="CHEBI:57919"/>
    </ligand>
</feature>
<dbReference type="GO" id="GO:0008685">
    <property type="term" value="F:2-C-methyl-D-erythritol 2,4-cyclodiphosphate synthase activity"/>
    <property type="evidence" value="ECO:0007669"/>
    <property type="project" value="UniProtKB-UniRule"/>
</dbReference>
<comment type="catalytic activity">
    <reaction evidence="1 9 10">
        <text>4-CDP-2-C-methyl-D-erythritol 2-phosphate = 2-C-methyl-D-erythritol 2,4-cyclic diphosphate + CMP</text>
        <dbReference type="Rhea" id="RHEA:23864"/>
        <dbReference type="ChEBI" id="CHEBI:57919"/>
        <dbReference type="ChEBI" id="CHEBI:58483"/>
        <dbReference type="ChEBI" id="CHEBI:60377"/>
        <dbReference type="EC" id="4.6.1.12"/>
    </reaction>
</comment>
<feature type="binding site" evidence="9">
    <location>
        <begin position="56"/>
        <end position="58"/>
    </location>
    <ligand>
        <name>4-CDP-2-C-methyl-D-erythritol 2-phosphate</name>
        <dbReference type="ChEBI" id="CHEBI:57919"/>
    </ligand>
</feature>
<protein>
    <recommendedName>
        <fullName evidence="5 9">2-C-methyl-D-erythritol 2,4-cyclodiphosphate synthase</fullName>
        <shortName evidence="9">MECDP-synthase</shortName>
        <shortName evidence="9">MECPP-synthase</shortName>
        <shortName evidence="9">MECPS</shortName>
        <ecNumber evidence="5 9">4.6.1.12</ecNumber>
    </recommendedName>
</protein>
<keyword evidence="8 9" id="KW-0456">Lyase</keyword>
<evidence type="ECO:0000256" key="10">
    <source>
        <dbReference type="RuleBase" id="RU004395"/>
    </source>
</evidence>
<comment type="cofactor">
    <cofactor evidence="9">
        <name>a divalent metal cation</name>
        <dbReference type="ChEBI" id="CHEBI:60240"/>
    </cofactor>
    <text evidence="9">Binds 1 divalent metal cation per subunit.</text>
</comment>
<dbReference type="AlphaFoldDB" id="A0A4D6Y5G9"/>
<feature type="binding site" evidence="9">
    <location>
        <position position="142"/>
    </location>
    <ligand>
        <name>4-CDP-2-C-methyl-D-erythritol 2-phosphate</name>
        <dbReference type="ChEBI" id="CHEBI:57919"/>
    </ligand>
</feature>
<dbReference type="GO" id="GO:0046872">
    <property type="term" value="F:metal ion binding"/>
    <property type="evidence" value="ECO:0007669"/>
    <property type="project" value="UniProtKB-KW"/>
</dbReference>
<evidence type="ECO:0000256" key="1">
    <source>
        <dbReference type="ARBA" id="ARBA00000200"/>
    </source>
</evidence>
<dbReference type="Pfam" id="PF02542">
    <property type="entry name" value="YgbB"/>
    <property type="match status" value="1"/>
</dbReference>
<reference evidence="12 13" key="2">
    <citation type="submission" date="2019-05" db="EMBL/GenBank/DDBJ databases">
        <title>Genome evolution of the obligate endosymbiont Buchnera aphidicola.</title>
        <authorList>
            <person name="Moran N.A."/>
        </authorList>
    </citation>
    <scope>NUCLEOTIDE SEQUENCE [LARGE SCALE GENOMIC DNA]</scope>
    <source>
        <strain evidence="12 13">Mst</strain>
    </source>
</reference>
<sequence length="157" mass="17268">MRVGYGFDIHAFGGSKPLIIGGVLISKKKGLIAHSNGDLLIHALIDSLLGAAAMGDIGSFFPSKDKRYKNIDSKILLQNIWEKIKLKNYCICNIDITIIAEYPKMSSYIFSMKSNLSRYLKISIDNISIKATSSKMIGCIGRKEGIACHSSVLILKK</sequence>
<feature type="binding site" evidence="9">
    <location>
        <position position="10"/>
    </location>
    <ligand>
        <name>a divalent metal cation</name>
        <dbReference type="ChEBI" id="CHEBI:60240"/>
    </ligand>
</feature>
<evidence type="ECO:0000256" key="7">
    <source>
        <dbReference type="ARBA" id="ARBA00023229"/>
    </source>
</evidence>
<dbReference type="NCBIfam" id="TIGR00151">
    <property type="entry name" value="ispF"/>
    <property type="match status" value="1"/>
</dbReference>
<dbReference type="CDD" id="cd00554">
    <property type="entry name" value="MECDP_synthase"/>
    <property type="match status" value="1"/>
</dbReference>
<dbReference type="PROSITE" id="PS01350">
    <property type="entry name" value="ISPF"/>
    <property type="match status" value="1"/>
</dbReference>
<evidence type="ECO:0000259" key="11">
    <source>
        <dbReference type="Pfam" id="PF02542"/>
    </source>
</evidence>
<dbReference type="GO" id="GO:0016114">
    <property type="term" value="P:terpenoid biosynthetic process"/>
    <property type="evidence" value="ECO:0007669"/>
    <property type="project" value="InterPro"/>
</dbReference>
<dbReference type="PANTHER" id="PTHR43181">
    <property type="entry name" value="2-C-METHYL-D-ERYTHRITOL 2,4-CYCLODIPHOSPHATE SYNTHASE, CHLOROPLASTIC"/>
    <property type="match status" value="1"/>
</dbReference>
<feature type="binding site" evidence="9">
    <location>
        <position position="42"/>
    </location>
    <ligand>
        <name>a divalent metal cation</name>
        <dbReference type="ChEBI" id="CHEBI:60240"/>
    </ligand>
</feature>
<evidence type="ECO:0000313" key="13">
    <source>
        <dbReference type="Proteomes" id="UP000298673"/>
    </source>
</evidence>
<dbReference type="PANTHER" id="PTHR43181:SF1">
    <property type="entry name" value="2-C-METHYL-D-ERYTHRITOL 2,4-CYCLODIPHOSPHATE SYNTHASE, CHLOROPLASTIC"/>
    <property type="match status" value="1"/>
</dbReference>
<keyword evidence="7 9" id="KW-0414">Isoprene biosynthesis</keyword>